<dbReference type="EMBL" id="CP058559">
    <property type="protein sequence ID" value="QNO14161.1"/>
    <property type="molecule type" value="Genomic_DNA"/>
</dbReference>
<proteinExistence type="predicted"/>
<dbReference type="RefSeq" id="WP_213167815.1">
    <property type="nucleotide sequence ID" value="NZ_CP058559.1"/>
</dbReference>
<dbReference type="KEGG" id="acae:HYG86_04935"/>
<protein>
    <submittedName>
        <fullName evidence="1">Uncharacterized protein</fullName>
    </submittedName>
</protein>
<name>A0A7G9W649_ALKCA</name>
<accession>A0A7G9W649</accession>
<organism evidence="1 2">
    <name type="scientific">Alkalicella caledoniensis</name>
    <dbReference type="NCBI Taxonomy" id="2731377"/>
    <lineage>
        <taxon>Bacteria</taxon>
        <taxon>Bacillati</taxon>
        <taxon>Bacillota</taxon>
        <taxon>Clostridia</taxon>
        <taxon>Eubacteriales</taxon>
        <taxon>Proteinivoracaceae</taxon>
        <taxon>Alkalicella</taxon>
    </lineage>
</organism>
<evidence type="ECO:0000313" key="2">
    <source>
        <dbReference type="Proteomes" id="UP000516160"/>
    </source>
</evidence>
<keyword evidence="2" id="KW-1185">Reference proteome</keyword>
<dbReference type="AlphaFoldDB" id="A0A7G9W649"/>
<sequence length="125" mass="14225">MVDFKNFSNPPQLGANLTDEYFKKNIFNNEIVWTYLIGKIAEKNKDVYRELTGFNCQKNHSIFLESQPLVPYIGDEGNTHLDMALGAISIRDKTTSGIQFDNSTGDEVCFVEAKYLPDLSVRTEH</sequence>
<gene>
    <name evidence="1" type="ORF">HYG86_04935</name>
</gene>
<reference evidence="1 2" key="1">
    <citation type="submission" date="2020-07" db="EMBL/GenBank/DDBJ databases">
        <title>Alkalicella. sp. LB2 genome.</title>
        <authorList>
            <person name="Postec A."/>
            <person name="Quemeneur M."/>
        </authorList>
    </citation>
    <scope>NUCLEOTIDE SEQUENCE [LARGE SCALE GENOMIC DNA]</scope>
    <source>
        <strain evidence="1 2">LB2</strain>
    </source>
</reference>
<dbReference type="Proteomes" id="UP000516160">
    <property type="component" value="Chromosome"/>
</dbReference>
<evidence type="ECO:0000313" key="1">
    <source>
        <dbReference type="EMBL" id="QNO14161.1"/>
    </source>
</evidence>